<dbReference type="EMBL" id="CP029145">
    <property type="protein sequence ID" value="AWM32840.1"/>
    <property type="molecule type" value="Genomic_DNA"/>
</dbReference>
<keyword evidence="2" id="KW-1185">Reference proteome</keyword>
<name>A0A2Z3GVU5_9BACT</name>
<dbReference type="KEGG" id="hnv:DDQ68_08625"/>
<organism evidence="1 2">
    <name type="scientific">Hymenobacter nivis</name>
    <dbReference type="NCBI Taxonomy" id="1850093"/>
    <lineage>
        <taxon>Bacteria</taxon>
        <taxon>Pseudomonadati</taxon>
        <taxon>Bacteroidota</taxon>
        <taxon>Cytophagia</taxon>
        <taxon>Cytophagales</taxon>
        <taxon>Hymenobacteraceae</taxon>
        <taxon>Hymenobacter</taxon>
    </lineage>
</organism>
<reference evidence="2" key="1">
    <citation type="submission" date="2018-04" db="EMBL/GenBank/DDBJ databases">
        <title>Complete genome of Antarctic heterotrophic bacterium Hymenobacter nivis.</title>
        <authorList>
            <person name="Terashima M."/>
        </authorList>
    </citation>
    <scope>NUCLEOTIDE SEQUENCE [LARGE SCALE GENOMIC DNA]</scope>
    <source>
        <strain evidence="2">NBRC 111535</strain>
    </source>
</reference>
<gene>
    <name evidence="1" type="ORF">DDQ68_08625</name>
</gene>
<proteinExistence type="predicted"/>
<sequence length="132" mass="15429">MELKMHMENSYAFQTELENWLHEITKNEKPTEDIVAFRFGLGEVEDGYVLYLAGSKNYDEADDEWAADPPDFLAKEELITPALEEQEWYWVLLKVIYSLGRVLRKSPVNNSFLGNDRPVYVGFEDGDLYRIK</sequence>
<dbReference type="OrthoDB" id="8913322at2"/>
<dbReference type="AlphaFoldDB" id="A0A2Z3GVU5"/>
<evidence type="ECO:0000313" key="2">
    <source>
        <dbReference type="Proteomes" id="UP000245999"/>
    </source>
</evidence>
<dbReference type="Proteomes" id="UP000245999">
    <property type="component" value="Chromosome"/>
</dbReference>
<accession>A0A2Z3GVU5</accession>
<evidence type="ECO:0000313" key="1">
    <source>
        <dbReference type="EMBL" id="AWM32840.1"/>
    </source>
</evidence>
<protein>
    <submittedName>
        <fullName evidence="1">Uncharacterized protein</fullName>
    </submittedName>
</protein>